<proteinExistence type="predicted"/>
<dbReference type="PANTHER" id="PTHR30008">
    <property type="entry name" value="EXODEOXYRIBONUCLEASE 7 LARGE SUBUNIT"/>
    <property type="match status" value="1"/>
</dbReference>
<keyword evidence="3" id="KW-0269">Exonuclease</keyword>
<dbReference type="InterPro" id="IPR003753">
    <property type="entry name" value="Exonuc_VII_L"/>
</dbReference>
<gene>
    <name evidence="3" type="ORF">SAMN05216587_103114</name>
</gene>
<dbReference type="AlphaFoldDB" id="A0A1I0WM90"/>
<dbReference type="Proteomes" id="UP000183843">
    <property type="component" value="Unassembled WGS sequence"/>
</dbReference>
<accession>A0A1I0WM90</accession>
<dbReference type="GO" id="GO:0009318">
    <property type="term" value="C:exodeoxyribonuclease VII complex"/>
    <property type="evidence" value="ECO:0007669"/>
    <property type="project" value="InterPro"/>
</dbReference>
<evidence type="ECO:0000313" key="4">
    <source>
        <dbReference type="Proteomes" id="UP000183843"/>
    </source>
</evidence>
<feature type="coiled-coil region" evidence="1">
    <location>
        <begin position="346"/>
        <end position="373"/>
    </location>
</feature>
<dbReference type="PANTHER" id="PTHR30008:SF0">
    <property type="entry name" value="EXODEOXYRIBONUCLEASE 7 LARGE SUBUNIT"/>
    <property type="match status" value="1"/>
</dbReference>
<reference evidence="3 4" key="1">
    <citation type="submission" date="2016-10" db="EMBL/GenBank/DDBJ databases">
        <authorList>
            <person name="de Groot N.N."/>
        </authorList>
    </citation>
    <scope>NUCLEOTIDE SEQUENCE [LARGE SCALE GENOMIC DNA]</scope>
    <source>
        <strain evidence="3 4">L14</strain>
    </source>
</reference>
<dbReference type="EMBL" id="FOJX01000003">
    <property type="protein sequence ID" value="SFA89674.1"/>
    <property type="molecule type" value="Genomic_DNA"/>
</dbReference>
<dbReference type="InterPro" id="IPR020579">
    <property type="entry name" value="Exonuc_VII_lsu_C"/>
</dbReference>
<dbReference type="Pfam" id="PF02601">
    <property type="entry name" value="Exonuc_VII_L"/>
    <property type="match status" value="1"/>
</dbReference>
<keyword evidence="3" id="KW-0378">Hydrolase</keyword>
<name>A0A1I0WM90_SELRU</name>
<evidence type="ECO:0000256" key="1">
    <source>
        <dbReference type="SAM" id="Coils"/>
    </source>
</evidence>
<dbReference type="RefSeq" id="WP_074813995.1">
    <property type="nucleotide sequence ID" value="NZ_FOJX01000003.1"/>
</dbReference>
<dbReference type="GO" id="GO:0006308">
    <property type="term" value="P:DNA catabolic process"/>
    <property type="evidence" value="ECO:0007669"/>
    <property type="project" value="InterPro"/>
</dbReference>
<organism evidence="3 4">
    <name type="scientific">Selenomonas ruminantium</name>
    <dbReference type="NCBI Taxonomy" id="971"/>
    <lineage>
        <taxon>Bacteria</taxon>
        <taxon>Bacillati</taxon>
        <taxon>Bacillota</taxon>
        <taxon>Negativicutes</taxon>
        <taxon>Selenomonadales</taxon>
        <taxon>Selenomonadaceae</taxon>
        <taxon>Selenomonas</taxon>
    </lineage>
</organism>
<evidence type="ECO:0000313" key="3">
    <source>
        <dbReference type="EMBL" id="SFA89674.1"/>
    </source>
</evidence>
<keyword evidence="3" id="KW-0540">Nuclease</keyword>
<evidence type="ECO:0000259" key="2">
    <source>
        <dbReference type="Pfam" id="PF02601"/>
    </source>
</evidence>
<sequence>MEFKIKQQENQKDPYQNRNFWETLKTERFPGINVGNVNHNWMWCIDSQKLNTEQLRKQHEKEFPEAVSYIIQEYNKRRPIPMDDYLDLLYDNVELGDELKEVRTLYGTVHYINEKKTFMIMTCGIEEKKKLSVWIPAHIEIADRDAIVEGAVVDVRGSLQIWHERKNEFQIKAEYIGLSRLENGEARESEWINQLKQWQAEYKDEWSATAPPEIKITENRMALITAGGSAGKADFYALRKGNYSIKSYDITISSPEEIVQTIRAINAEADKYDFICIVRGGGDRADFTPFYHPAVIEAIAKSETPVTLALGHAYDMHYAAKVASETWLTPTDAIKGINALYFRNTNISDSDKIKVLEDEIHNLQQKLRRYEDRGFLAKVLDLFK</sequence>
<dbReference type="GO" id="GO:0008855">
    <property type="term" value="F:exodeoxyribonuclease VII activity"/>
    <property type="evidence" value="ECO:0007669"/>
    <property type="project" value="InterPro"/>
</dbReference>
<protein>
    <submittedName>
        <fullName evidence="3">Exonuclease VII, large subunit</fullName>
    </submittedName>
</protein>
<keyword evidence="1" id="KW-0175">Coiled coil</keyword>
<feature type="domain" description="Exonuclease VII large subunit C-terminal" evidence="2">
    <location>
        <begin position="219"/>
        <end position="369"/>
    </location>
</feature>